<gene>
    <name evidence="2" type="ORF">IAB99_01020</name>
</gene>
<dbReference type="EMBL" id="JADIMH010000006">
    <property type="protein sequence ID" value="MBO8466330.1"/>
    <property type="molecule type" value="Genomic_DNA"/>
</dbReference>
<feature type="domain" description="NERD" evidence="1">
    <location>
        <begin position="23"/>
        <end position="140"/>
    </location>
</feature>
<dbReference type="PROSITE" id="PS50965">
    <property type="entry name" value="NERD"/>
    <property type="match status" value="1"/>
</dbReference>
<evidence type="ECO:0000259" key="1">
    <source>
        <dbReference type="PROSITE" id="PS50965"/>
    </source>
</evidence>
<name>A0A9D9I626_9BACT</name>
<dbReference type="SUPFAM" id="SSF57783">
    <property type="entry name" value="Zinc beta-ribbon"/>
    <property type="match status" value="1"/>
</dbReference>
<evidence type="ECO:0000313" key="2">
    <source>
        <dbReference type="EMBL" id="MBO8466330.1"/>
    </source>
</evidence>
<dbReference type="GO" id="GO:0003677">
    <property type="term" value="F:DNA binding"/>
    <property type="evidence" value="ECO:0007669"/>
    <property type="project" value="InterPro"/>
</dbReference>
<dbReference type="Proteomes" id="UP000823660">
    <property type="component" value="Unassembled WGS sequence"/>
</dbReference>
<protein>
    <submittedName>
        <fullName evidence="2">NERD domain-containing protein</fullName>
    </submittedName>
</protein>
<proteinExistence type="predicted"/>
<accession>A0A9D9I626</accession>
<dbReference type="Gene3D" id="3.30.65.10">
    <property type="entry name" value="Bacterial Topoisomerase I, domain 1"/>
    <property type="match status" value="1"/>
</dbReference>
<dbReference type="InterPro" id="IPR013498">
    <property type="entry name" value="Topo_IA_Znf"/>
</dbReference>
<comment type="caution">
    <text evidence="2">The sequence shown here is derived from an EMBL/GenBank/DDBJ whole genome shotgun (WGS) entry which is preliminary data.</text>
</comment>
<dbReference type="GO" id="GO:0006265">
    <property type="term" value="P:DNA topological change"/>
    <property type="evidence" value="ECO:0007669"/>
    <property type="project" value="InterPro"/>
</dbReference>
<reference evidence="2" key="2">
    <citation type="journal article" date="2021" name="PeerJ">
        <title>Extensive microbial diversity within the chicken gut microbiome revealed by metagenomics and culture.</title>
        <authorList>
            <person name="Gilroy R."/>
            <person name="Ravi A."/>
            <person name="Getino M."/>
            <person name="Pursley I."/>
            <person name="Horton D.L."/>
            <person name="Alikhan N.F."/>
            <person name="Baker D."/>
            <person name="Gharbi K."/>
            <person name="Hall N."/>
            <person name="Watson M."/>
            <person name="Adriaenssens E.M."/>
            <person name="Foster-Nyarko E."/>
            <person name="Jarju S."/>
            <person name="Secka A."/>
            <person name="Antonio M."/>
            <person name="Oren A."/>
            <person name="Chaudhuri R.R."/>
            <person name="La Ragione R."/>
            <person name="Hildebrand F."/>
            <person name="Pallen M.J."/>
        </authorList>
    </citation>
    <scope>NUCLEOTIDE SEQUENCE</scope>
    <source>
        <strain evidence="2">B1-15692</strain>
    </source>
</reference>
<evidence type="ECO:0000313" key="3">
    <source>
        <dbReference type="Proteomes" id="UP000823660"/>
    </source>
</evidence>
<dbReference type="GO" id="GO:0003916">
    <property type="term" value="F:DNA topoisomerase activity"/>
    <property type="evidence" value="ECO:0007669"/>
    <property type="project" value="InterPro"/>
</dbReference>
<sequence>MSLIIIAIFLCLLIFVFRLRKTKGKIGEKKVAHILTRLPKDQYRIINDLLIRTPSGNTTQIDHIVISEYAIFVIETKNYQGMVHGSEYSEYWTQNIFGNKYQLRNPIIQNHGHIRALKSLLQDYGNIPYISIVAFSRQASLGVTANSPVIYWDQILAIINQFEEKRISHIQVVAIYNKLIESNTDSKETRKEHIRNVRSNEQKRDTAVASGKCPVCGGSLVLRNGRYGTFYGCSNYPRCRYTLKQL</sequence>
<reference evidence="2" key="1">
    <citation type="submission" date="2020-10" db="EMBL/GenBank/DDBJ databases">
        <authorList>
            <person name="Gilroy R."/>
        </authorList>
    </citation>
    <scope>NUCLEOTIDE SEQUENCE</scope>
    <source>
        <strain evidence="2">B1-15692</strain>
    </source>
</reference>
<dbReference type="Pfam" id="PF08378">
    <property type="entry name" value="NERD"/>
    <property type="match status" value="1"/>
</dbReference>
<dbReference type="GO" id="GO:0005694">
    <property type="term" value="C:chromosome"/>
    <property type="evidence" value="ECO:0007669"/>
    <property type="project" value="InterPro"/>
</dbReference>
<dbReference type="Pfam" id="PF01396">
    <property type="entry name" value="Zn_ribbon_Top1"/>
    <property type="match status" value="1"/>
</dbReference>
<dbReference type="InterPro" id="IPR011528">
    <property type="entry name" value="NERD"/>
</dbReference>
<dbReference type="AlphaFoldDB" id="A0A9D9I626"/>
<organism evidence="2 3">
    <name type="scientific">Candidatus Cryptobacteroides faecipullorum</name>
    <dbReference type="NCBI Taxonomy" id="2840764"/>
    <lineage>
        <taxon>Bacteria</taxon>
        <taxon>Pseudomonadati</taxon>
        <taxon>Bacteroidota</taxon>
        <taxon>Bacteroidia</taxon>
        <taxon>Bacteroidales</taxon>
        <taxon>Candidatus Cryptobacteroides</taxon>
    </lineage>
</organism>